<keyword evidence="3" id="KW-1185">Reference proteome</keyword>
<evidence type="ECO:0000313" key="3">
    <source>
        <dbReference type="Proteomes" id="UP001149009"/>
    </source>
</evidence>
<proteinExistence type="predicted"/>
<comment type="caution">
    <text evidence="2">The sequence shown here is derived from an EMBL/GenBank/DDBJ whole genome shotgun (WGS) entry which is preliminary data.</text>
</comment>
<feature type="compositionally biased region" description="Basic and acidic residues" evidence="1">
    <location>
        <begin position="66"/>
        <end position="87"/>
    </location>
</feature>
<name>A0A9X2X9L7_9HYPH</name>
<sequence length="95" mass="10746">MRRSPEEDAQEDVVYKVVEHDGGWAYRVGDVFSEAFVTREEATAAAEQAAAAHRSRGAEEELIQYQDRRGRWHEEVERGDDRPRTHVEPPPAAGA</sequence>
<dbReference type="EMBL" id="JAODNV010000010">
    <property type="protein sequence ID" value="MCT8990691.1"/>
    <property type="molecule type" value="Genomic_DNA"/>
</dbReference>
<dbReference type="Proteomes" id="UP001149009">
    <property type="component" value="Unassembled WGS sequence"/>
</dbReference>
<protein>
    <recommendedName>
        <fullName evidence="4">DUF2188 domain-containing protein</fullName>
    </recommendedName>
</protein>
<feature type="region of interest" description="Disordered" evidence="1">
    <location>
        <begin position="47"/>
        <end position="95"/>
    </location>
</feature>
<organism evidence="2 3">
    <name type="scientific">Chelativorans petroleitrophicus</name>
    <dbReference type="NCBI Taxonomy" id="2975484"/>
    <lineage>
        <taxon>Bacteria</taxon>
        <taxon>Pseudomonadati</taxon>
        <taxon>Pseudomonadota</taxon>
        <taxon>Alphaproteobacteria</taxon>
        <taxon>Hyphomicrobiales</taxon>
        <taxon>Phyllobacteriaceae</taxon>
        <taxon>Chelativorans</taxon>
    </lineage>
</organism>
<evidence type="ECO:0000256" key="1">
    <source>
        <dbReference type="SAM" id="MobiDB-lite"/>
    </source>
</evidence>
<dbReference type="AlphaFoldDB" id="A0A9X2X9L7"/>
<evidence type="ECO:0000313" key="2">
    <source>
        <dbReference type="EMBL" id="MCT8990691.1"/>
    </source>
</evidence>
<evidence type="ECO:0008006" key="4">
    <source>
        <dbReference type="Google" id="ProtNLM"/>
    </source>
</evidence>
<accession>A0A9X2X9L7</accession>
<gene>
    <name evidence="2" type="ORF">NYR54_10370</name>
</gene>
<reference evidence="2" key="1">
    <citation type="submission" date="2022-08" db="EMBL/GenBank/DDBJ databases">
        <title>Chelativorans sichuanense sp. nov., a paraffin oil-degrading bacterium isolated from a mixture of oil-based drill cuttings and paddy soil.</title>
        <authorList>
            <person name="Yu J."/>
            <person name="Liu H."/>
            <person name="Chen Q."/>
        </authorList>
    </citation>
    <scope>NUCLEOTIDE SEQUENCE</scope>
    <source>
        <strain evidence="2">SCAU 2101</strain>
    </source>
</reference>